<dbReference type="Gene3D" id="3.40.630.10">
    <property type="entry name" value="Zn peptidases"/>
    <property type="match status" value="1"/>
</dbReference>
<accession>A0A090W9Y9</accession>
<reference evidence="2 3" key="1">
    <citation type="journal article" date="2014" name="Genome Announc.">
        <title>Draft Genome Sequence of Marine Flavobacterium Jejuia pallidilutea Strain 11shimoA1 and Pigmentation Mutants.</title>
        <authorList>
            <person name="Takatani N."/>
            <person name="Nakanishi M."/>
            <person name="Meirelles P."/>
            <person name="Mino S."/>
            <person name="Suda W."/>
            <person name="Oshima K."/>
            <person name="Hattori M."/>
            <person name="Ohkuma M."/>
            <person name="Hosokawa M."/>
            <person name="Miyashita K."/>
            <person name="Thompson F.L."/>
            <person name="Niwa A."/>
            <person name="Sawabe T."/>
            <person name="Sawabe T."/>
        </authorList>
    </citation>
    <scope>NUCLEOTIDE SEQUENCE [LARGE SCALE GENOMIC DNA]</scope>
    <source>
        <strain evidence="3">JCM19302</strain>
    </source>
</reference>
<name>A0A090W9Y9_9FLAO</name>
<gene>
    <name evidence="2" type="ORF">JCM19302_24</name>
</gene>
<organism evidence="2 3">
    <name type="scientific">Jejuia pallidilutea</name>
    <dbReference type="NCBI Taxonomy" id="504487"/>
    <lineage>
        <taxon>Bacteria</taxon>
        <taxon>Pseudomonadati</taxon>
        <taxon>Bacteroidota</taxon>
        <taxon>Flavobacteriia</taxon>
        <taxon>Flavobacteriales</taxon>
        <taxon>Flavobacteriaceae</taxon>
        <taxon>Jejuia</taxon>
    </lineage>
</organism>
<dbReference type="RefSeq" id="WP_238567265.1">
    <property type="nucleotide sequence ID" value="NZ_BBNS01000022.1"/>
</dbReference>
<evidence type="ECO:0000313" key="2">
    <source>
        <dbReference type="EMBL" id="GAL72279.1"/>
    </source>
</evidence>
<keyword evidence="1 2" id="KW-0378">Hydrolase</keyword>
<sequence length="111" mass="12481">MQELKKIFPDFEIETKEIHPPVTPFDSKVDSDIVKLISKINANTNFGTVAYASEAGQYNEAGLQSIICGPGSIDQAHRANEFIAKEELIKYVELLHNLMHLFSSETIMKEL</sequence>
<comment type="caution">
    <text evidence="2">The sequence shown here is derived from an EMBL/GenBank/DDBJ whole genome shotgun (WGS) entry which is preliminary data.</text>
</comment>
<protein>
    <submittedName>
        <fullName evidence="2">Acetylornithine deacetylase</fullName>
        <ecNumber evidence="2">3.5.1.16</ecNumber>
    </submittedName>
</protein>
<dbReference type="EC" id="3.5.1.16" evidence="2"/>
<evidence type="ECO:0000256" key="1">
    <source>
        <dbReference type="ARBA" id="ARBA00022801"/>
    </source>
</evidence>
<dbReference type="EMBL" id="BBNS01000022">
    <property type="protein sequence ID" value="GAL72279.1"/>
    <property type="molecule type" value="Genomic_DNA"/>
</dbReference>
<dbReference type="InterPro" id="IPR002933">
    <property type="entry name" value="Peptidase_M20"/>
</dbReference>
<dbReference type="GO" id="GO:0008777">
    <property type="term" value="F:acetylornithine deacetylase activity"/>
    <property type="evidence" value="ECO:0007669"/>
    <property type="project" value="UniProtKB-EC"/>
</dbReference>
<dbReference type="Pfam" id="PF01546">
    <property type="entry name" value="Peptidase_M20"/>
    <property type="match status" value="1"/>
</dbReference>
<proteinExistence type="predicted"/>
<evidence type="ECO:0000313" key="3">
    <source>
        <dbReference type="Proteomes" id="UP000029646"/>
    </source>
</evidence>
<dbReference type="AlphaFoldDB" id="A0A090W9Y9"/>
<dbReference type="SUPFAM" id="SSF53187">
    <property type="entry name" value="Zn-dependent exopeptidases"/>
    <property type="match status" value="1"/>
</dbReference>
<dbReference type="Proteomes" id="UP000029646">
    <property type="component" value="Unassembled WGS sequence"/>
</dbReference>